<dbReference type="RefSeq" id="WP_276304517.1">
    <property type="nucleotide sequence ID" value="NZ_CP119992.1"/>
</dbReference>
<dbReference type="InterPro" id="IPR002347">
    <property type="entry name" value="SDR_fam"/>
</dbReference>
<comment type="similarity">
    <text evidence="1">Belongs to the short-chain dehydrogenases/reductases (SDR) family.</text>
</comment>
<dbReference type="EC" id="1.1.1.-" evidence="4"/>
<keyword evidence="5" id="KW-1185">Reference proteome</keyword>
<dbReference type="EMBL" id="JBHTBF010000002">
    <property type="protein sequence ID" value="MFC7316222.1"/>
    <property type="molecule type" value="Genomic_DNA"/>
</dbReference>
<dbReference type="PANTHER" id="PTHR43669:SF3">
    <property type="entry name" value="ALCOHOL DEHYDROGENASE, PUTATIVE (AFU_ORTHOLOGUE AFUA_3G03445)-RELATED"/>
    <property type="match status" value="1"/>
</dbReference>
<dbReference type="AlphaFoldDB" id="A0ABD6A798"/>
<evidence type="ECO:0000313" key="4">
    <source>
        <dbReference type="EMBL" id="MFC7316222.1"/>
    </source>
</evidence>
<keyword evidence="2 4" id="KW-0560">Oxidoreductase</keyword>
<dbReference type="GeneID" id="79314061"/>
<dbReference type="SUPFAM" id="SSF51735">
    <property type="entry name" value="NAD(P)-binding Rossmann-fold domains"/>
    <property type="match status" value="1"/>
</dbReference>
<accession>A0ABD6A798</accession>
<dbReference type="CDD" id="cd05233">
    <property type="entry name" value="SDR_c"/>
    <property type="match status" value="1"/>
</dbReference>
<evidence type="ECO:0000259" key="3">
    <source>
        <dbReference type="SMART" id="SM00822"/>
    </source>
</evidence>
<sequence length="230" mass="23591">MEESTAVVTGASRGIGASVARLFAERGAHVVLCARGEDALQPVVADVEAGGGSATALRADARDEFDLERLMAVAAREGGGIDLLVPCAGVYHGAPGETPLAEESYAAVDDHLRTNGRGVYAAVREAVPHLNDGARVLVPSGGVARDARPGYGSYAVSKALAEALVRQFAAELDAAVGVIDPGTVSTDLTGGTGRDPDDVAPMFAWAATDAPAEEVDGRVVDLSAWRRATR</sequence>
<organism evidence="4 5">
    <name type="scientific">Halomarina halobia</name>
    <dbReference type="NCBI Taxonomy" id="3033386"/>
    <lineage>
        <taxon>Archaea</taxon>
        <taxon>Methanobacteriati</taxon>
        <taxon>Methanobacteriota</taxon>
        <taxon>Stenosarchaea group</taxon>
        <taxon>Halobacteria</taxon>
        <taxon>Halobacteriales</taxon>
        <taxon>Natronomonadaceae</taxon>
        <taxon>Halomarina</taxon>
    </lineage>
</organism>
<dbReference type="InterPro" id="IPR036291">
    <property type="entry name" value="NAD(P)-bd_dom_sf"/>
</dbReference>
<dbReference type="PANTHER" id="PTHR43669">
    <property type="entry name" value="5-KETO-D-GLUCONATE 5-REDUCTASE"/>
    <property type="match status" value="1"/>
</dbReference>
<dbReference type="Gene3D" id="3.40.50.720">
    <property type="entry name" value="NAD(P)-binding Rossmann-like Domain"/>
    <property type="match status" value="1"/>
</dbReference>
<feature type="domain" description="Ketoreductase" evidence="3">
    <location>
        <begin position="4"/>
        <end position="187"/>
    </location>
</feature>
<comment type="caution">
    <text evidence="4">The sequence shown here is derived from an EMBL/GenBank/DDBJ whole genome shotgun (WGS) entry which is preliminary data.</text>
</comment>
<evidence type="ECO:0000256" key="2">
    <source>
        <dbReference type="ARBA" id="ARBA00023002"/>
    </source>
</evidence>
<dbReference type="GO" id="GO:0016491">
    <property type="term" value="F:oxidoreductase activity"/>
    <property type="evidence" value="ECO:0007669"/>
    <property type="project" value="UniProtKB-KW"/>
</dbReference>
<evidence type="ECO:0000256" key="1">
    <source>
        <dbReference type="ARBA" id="ARBA00006484"/>
    </source>
</evidence>
<gene>
    <name evidence="4" type="ORF">ACFQPE_05355</name>
</gene>
<dbReference type="PRINTS" id="PR00081">
    <property type="entry name" value="GDHRDH"/>
</dbReference>
<dbReference type="SMART" id="SM00822">
    <property type="entry name" value="PKS_KR"/>
    <property type="match status" value="1"/>
</dbReference>
<name>A0ABD6A798_9EURY</name>
<protein>
    <submittedName>
        <fullName evidence="4">SDR family NAD(P)-dependent oxidoreductase</fullName>
        <ecNumber evidence="4">1.1.1.-</ecNumber>
    </submittedName>
</protein>
<reference evidence="4 5" key="1">
    <citation type="journal article" date="2019" name="Int. J. Syst. Evol. Microbiol.">
        <title>The Global Catalogue of Microorganisms (GCM) 10K type strain sequencing project: providing services to taxonomists for standard genome sequencing and annotation.</title>
        <authorList>
            <consortium name="The Broad Institute Genomics Platform"/>
            <consortium name="The Broad Institute Genome Sequencing Center for Infectious Disease"/>
            <person name="Wu L."/>
            <person name="Ma J."/>
        </authorList>
    </citation>
    <scope>NUCLEOTIDE SEQUENCE [LARGE SCALE GENOMIC DNA]</scope>
    <source>
        <strain evidence="4 5">PSR21</strain>
    </source>
</reference>
<dbReference type="InterPro" id="IPR057326">
    <property type="entry name" value="KR_dom"/>
</dbReference>
<dbReference type="Pfam" id="PF00106">
    <property type="entry name" value="adh_short"/>
    <property type="match status" value="1"/>
</dbReference>
<proteinExistence type="inferred from homology"/>
<dbReference type="Proteomes" id="UP001596547">
    <property type="component" value="Unassembled WGS sequence"/>
</dbReference>
<evidence type="ECO:0000313" key="5">
    <source>
        <dbReference type="Proteomes" id="UP001596547"/>
    </source>
</evidence>